<dbReference type="InterPro" id="IPR023707">
    <property type="entry name" value="OM_assembly_BamA"/>
</dbReference>
<evidence type="ECO:0000256" key="5">
    <source>
        <dbReference type="ARBA" id="ARBA00022737"/>
    </source>
</evidence>
<protein>
    <recommendedName>
        <fullName evidence="8 9">Outer membrane protein assembly factor BamA</fullName>
    </recommendedName>
</protein>
<dbReference type="GO" id="GO:1990063">
    <property type="term" value="C:Bam protein complex"/>
    <property type="evidence" value="ECO:0007669"/>
    <property type="project" value="TreeGrafter"/>
</dbReference>
<evidence type="ECO:0000256" key="9">
    <source>
        <dbReference type="NCBIfam" id="TIGR03303"/>
    </source>
</evidence>
<feature type="domain" description="POTRA" evidence="10">
    <location>
        <begin position="91"/>
        <end position="171"/>
    </location>
</feature>
<evidence type="ECO:0000313" key="11">
    <source>
        <dbReference type="EMBL" id="PCI80105.1"/>
    </source>
</evidence>
<feature type="domain" description="POTRA" evidence="10">
    <location>
        <begin position="23"/>
        <end position="90"/>
    </location>
</feature>
<proteinExistence type="inferred from homology"/>
<keyword evidence="2 8" id="KW-1134">Transmembrane beta strand</keyword>
<dbReference type="PROSITE" id="PS51779">
    <property type="entry name" value="POTRA"/>
    <property type="match status" value="5"/>
</dbReference>
<keyword evidence="6 8" id="KW-0472">Membrane</keyword>
<evidence type="ECO:0000256" key="7">
    <source>
        <dbReference type="ARBA" id="ARBA00023237"/>
    </source>
</evidence>
<dbReference type="InterPro" id="IPR000184">
    <property type="entry name" value="Bac_surfAg_D15"/>
</dbReference>
<dbReference type="Gene3D" id="3.10.20.310">
    <property type="entry name" value="membrane protein fhac"/>
    <property type="match status" value="5"/>
</dbReference>
<reference evidence="12" key="1">
    <citation type="submission" date="2017-08" db="EMBL/GenBank/DDBJ databases">
        <title>A dynamic microbial community with high functional redundancy inhabits the cold, oxic subseafloor aquifer.</title>
        <authorList>
            <person name="Tully B.J."/>
            <person name="Wheat C.G."/>
            <person name="Glazer B.T."/>
            <person name="Huber J.A."/>
        </authorList>
    </citation>
    <scope>NUCLEOTIDE SEQUENCE [LARGE SCALE GENOMIC DNA]</scope>
</reference>
<evidence type="ECO:0000256" key="1">
    <source>
        <dbReference type="ARBA" id="ARBA00004370"/>
    </source>
</evidence>
<feature type="domain" description="POTRA" evidence="10">
    <location>
        <begin position="265"/>
        <end position="343"/>
    </location>
</feature>
<dbReference type="Pfam" id="PF07244">
    <property type="entry name" value="POTRA"/>
    <property type="match status" value="4"/>
</dbReference>
<feature type="signal peptide" evidence="8">
    <location>
        <begin position="1"/>
        <end position="20"/>
    </location>
</feature>
<comment type="function">
    <text evidence="8">Part of the outer membrane protein assembly complex, which is involved in assembly and insertion of beta-barrel proteins into the outer membrane.</text>
</comment>
<dbReference type="InterPro" id="IPR039910">
    <property type="entry name" value="D15-like"/>
</dbReference>
<evidence type="ECO:0000256" key="3">
    <source>
        <dbReference type="ARBA" id="ARBA00022692"/>
    </source>
</evidence>
<evidence type="ECO:0000259" key="10">
    <source>
        <dbReference type="PROSITE" id="PS51779"/>
    </source>
</evidence>
<accession>A0A2A4XDJ6</accession>
<comment type="subcellular location">
    <subcellularLocation>
        <location evidence="8">Cell outer membrane</location>
    </subcellularLocation>
    <subcellularLocation>
        <location evidence="1">Membrane</location>
    </subcellularLocation>
</comment>
<evidence type="ECO:0000256" key="8">
    <source>
        <dbReference type="HAMAP-Rule" id="MF_01430"/>
    </source>
</evidence>
<evidence type="ECO:0000256" key="6">
    <source>
        <dbReference type="ARBA" id="ARBA00023136"/>
    </source>
</evidence>
<dbReference type="InterPro" id="IPR010827">
    <property type="entry name" value="BamA/TamA_POTRA"/>
</dbReference>
<dbReference type="AlphaFoldDB" id="A0A2A4XDJ6"/>
<dbReference type="PANTHER" id="PTHR12815:SF23">
    <property type="entry name" value="OUTER MEMBRANE PROTEIN ASSEMBLY FACTOR BAMA"/>
    <property type="match status" value="1"/>
</dbReference>
<gene>
    <name evidence="8 11" type="primary">bamA</name>
    <name evidence="11" type="ORF">COB20_03695</name>
</gene>
<dbReference type="PANTHER" id="PTHR12815">
    <property type="entry name" value="SORTING AND ASSEMBLY MACHINERY SAMM50 PROTEIN FAMILY MEMBER"/>
    <property type="match status" value="1"/>
</dbReference>
<keyword evidence="3 8" id="KW-0812">Transmembrane</keyword>
<evidence type="ECO:0000256" key="4">
    <source>
        <dbReference type="ARBA" id="ARBA00022729"/>
    </source>
</evidence>
<comment type="similarity">
    <text evidence="8">Belongs to the BamA family.</text>
</comment>
<dbReference type="InterPro" id="IPR034746">
    <property type="entry name" value="POTRA"/>
</dbReference>
<dbReference type="NCBIfam" id="TIGR03303">
    <property type="entry name" value="OM_YaeT"/>
    <property type="match status" value="1"/>
</dbReference>
<feature type="domain" description="POTRA" evidence="10">
    <location>
        <begin position="174"/>
        <end position="262"/>
    </location>
</feature>
<organism evidence="11 12">
    <name type="scientific">SAR86 cluster bacterium</name>
    <dbReference type="NCBI Taxonomy" id="2030880"/>
    <lineage>
        <taxon>Bacteria</taxon>
        <taxon>Pseudomonadati</taxon>
        <taxon>Pseudomonadota</taxon>
        <taxon>Gammaproteobacteria</taxon>
        <taxon>SAR86 cluster</taxon>
    </lineage>
</organism>
<keyword evidence="4 8" id="KW-0732">Signal</keyword>
<dbReference type="PIRSF" id="PIRSF006076">
    <property type="entry name" value="OM_assembly_OMP85"/>
    <property type="match status" value="1"/>
</dbReference>
<keyword evidence="5 8" id="KW-0677">Repeat</keyword>
<dbReference type="GO" id="GO:0043165">
    <property type="term" value="P:Gram-negative-bacterium-type cell outer membrane assembly"/>
    <property type="evidence" value="ECO:0007669"/>
    <property type="project" value="UniProtKB-UniRule"/>
</dbReference>
<dbReference type="Gene3D" id="2.40.160.50">
    <property type="entry name" value="membrane protein fhac: a member of the omp85/tpsb transporter family"/>
    <property type="match status" value="1"/>
</dbReference>
<dbReference type="FunFam" id="3.10.20.310:FF:000002">
    <property type="entry name" value="Outer membrane protein assembly factor BamA"/>
    <property type="match status" value="1"/>
</dbReference>
<dbReference type="EMBL" id="NVUL01000012">
    <property type="protein sequence ID" value="PCI80105.1"/>
    <property type="molecule type" value="Genomic_DNA"/>
</dbReference>
<keyword evidence="7 8" id="KW-0998">Cell outer membrane</keyword>
<evidence type="ECO:0000256" key="2">
    <source>
        <dbReference type="ARBA" id="ARBA00022452"/>
    </source>
</evidence>
<comment type="subunit">
    <text evidence="8">Part of the Bam complex.</text>
</comment>
<sequence length="891" mass="98182" precursor="true">MKRLLFCLLVAFGISKSLNAQEFVIADIIVDGYQRISPGIIYNLLPVGIGDEVTAGISAQIIRELSQSEYFDEIEVAREGNVLIITVLERPSVAEITIEGNSVLETEDIIENMATAEIAEGQIFTRAALEVIRQGIQDVYSSRGRYGAAVDIEVEELPRNRVAISLNINEGEESRIRHINIVGNEAFAEDDLLDLFELGTKPWFMLLSRKDRYSREQFSGDLERLESFYLDNGFVEFNIDSTPISITPDRKEVYITINLNEGDLFTINEVDLAGDLVDAEALLRAAVFVRPGQIYSQGLVTGTEEIMVQFLGNLGYAFAEATGVPEVNEEDETVDVTFFIEPGNRTYVNRINFAGNTSTADDVLRREMRQLESAPASSLQIEQSKIRLQRLGYFETVEVDTIEVAGTEDQIDVNYDVLEQNFGAISFQVGTGGGGNFFISSSLQAQNFLGTGKTIGIGVNKSLFQTGLNFQYQDPYFTPDGVSRGFNLFAQKIESPFNVSDFNTSSFGGSLSFSYPLSEIELLGFDFGYTHTELSAGLGSVQEIVSSPTFFDGVDKYVITPANGNVFEGPVTDAVLGDVSALSPLQLQSNLDQGFVDKFGDTFDNFTITGSWFRNTLNRGQMATNGMLHSVGVEVTLPGSDLQYARINYNNEMYWPLSQDQRWVVGLRTNLGYGIGYGNTEQMPFFNNYFAGGLNSNGIVRGFEENSLGPQSTPGARYLTDFGLTLLRDENGEIQRNEDGSAVGLNRDVGYQTTGLFDESGQPVLDSEGNQEIALAVQSFFLDEDFDSFGGNILATATLELLFPIPFVDDTSRVRSAFFIDAGNVFSSHCTERQTLLKNCTDFDLGEIRYSAGVSVTYLSPFGPLTFYLAKPFGKDGDDTKSFDFTVGNGF</sequence>
<feature type="domain" description="POTRA" evidence="10">
    <location>
        <begin position="346"/>
        <end position="420"/>
    </location>
</feature>
<dbReference type="Proteomes" id="UP000218767">
    <property type="component" value="Unassembled WGS sequence"/>
</dbReference>
<evidence type="ECO:0000313" key="12">
    <source>
        <dbReference type="Proteomes" id="UP000218767"/>
    </source>
</evidence>
<name>A0A2A4XDJ6_9GAMM</name>
<comment type="caution">
    <text evidence="11">The sequence shown here is derived from an EMBL/GenBank/DDBJ whole genome shotgun (WGS) entry which is preliminary data.</text>
</comment>
<dbReference type="GO" id="GO:0051205">
    <property type="term" value="P:protein insertion into membrane"/>
    <property type="evidence" value="ECO:0007669"/>
    <property type="project" value="UniProtKB-UniRule"/>
</dbReference>
<dbReference type="HAMAP" id="MF_01430">
    <property type="entry name" value="OM_assembly_BamA"/>
    <property type="match status" value="1"/>
</dbReference>
<feature type="chain" id="PRO_5013414367" description="Outer membrane protein assembly factor BamA" evidence="8">
    <location>
        <begin position="21"/>
        <end position="891"/>
    </location>
</feature>
<dbReference type="Pfam" id="PF01103">
    <property type="entry name" value="Omp85"/>
    <property type="match status" value="1"/>
</dbReference>